<dbReference type="RefSeq" id="WP_311580519.1">
    <property type="nucleotide sequence ID" value="NZ_JAVRFH010000046.1"/>
</dbReference>
<dbReference type="Proteomes" id="UP001180724">
    <property type="component" value="Unassembled WGS sequence"/>
</dbReference>
<dbReference type="InterPro" id="IPR003838">
    <property type="entry name" value="ABC3_permease_C"/>
</dbReference>
<evidence type="ECO:0000256" key="1">
    <source>
        <dbReference type="ARBA" id="ARBA00004651"/>
    </source>
</evidence>
<evidence type="ECO:0000256" key="2">
    <source>
        <dbReference type="ARBA" id="ARBA00022475"/>
    </source>
</evidence>
<organism evidence="8 9">
    <name type="scientific">Streptomyces lancefieldiae</name>
    <dbReference type="NCBI Taxonomy" id="3075520"/>
    <lineage>
        <taxon>Bacteria</taxon>
        <taxon>Bacillati</taxon>
        <taxon>Actinomycetota</taxon>
        <taxon>Actinomycetes</taxon>
        <taxon>Kitasatosporales</taxon>
        <taxon>Streptomycetaceae</taxon>
        <taxon>Streptomyces</taxon>
    </lineage>
</organism>
<gene>
    <name evidence="8" type="ORF">RM812_32075</name>
</gene>
<evidence type="ECO:0000313" key="9">
    <source>
        <dbReference type="Proteomes" id="UP001180724"/>
    </source>
</evidence>
<proteinExistence type="predicted"/>
<dbReference type="EMBL" id="JAVRFH010000046">
    <property type="protein sequence ID" value="MDT0614810.1"/>
    <property type="molecule type" value="Genomic_DNA"/>
</dbReference>
<evidence type="ECO:0000256" key="3">
    <source>
        <dbReference type="ARBA" id="ARBA00022692"/>
    </source>
</evidence>
<evidence type="ECO:0000256" key="4">
    <source>
        <dbReference type="ARBA" id="ARBA00022989"/>
    </source>
</evidence>
<reference evidence="8" key="1">
    <citation type="submission" date="2024-05" db="EMBL/GenBank/DDBJ databases">
        <title>30 novel species of actinomycetes from the DSMZ collection.</title>
        <authorList>
            <person name="Nouioui I."/>
        </authorList>
    </citation>
    <scope>NUCLEOTIDE SEQUENCE</scope>
    <source>
        <strain evidence="8">DSM 40712</strain>
    </source>
</reference>
<name>A0ABU3AY86_9ACTN</name>
<keyword evidence="2" id="KW-1003">Cell membrane</keyword>
<accession>A0ABU3AY86</accession>
<feature type="domain" description="ABC3 transporter permease C-terminal" evidence="7">
    <location>
        <begin position="2"/>
        <end position="72"/>
    </location>
</feature>
<sequence length="80" mass="8104">MVTVECALYGVLGGILGPALGMPYSWLVVRVAETSAPFTVPAGELAAVFTALVLVTAAAGMLPALRASRTSPTVAVSQNE</sequence>
<evidence type="ECO:0000256" key="5">
    <source>
        <dbReference type="ARBA" id="ARBA00023136"/>
    </source>
</evidence>
<protein>
    <submittedName>
        <fullName evidence="8">FtsX-like permease family protein</fullName>
    </submittedName>
</protein>
<dbReference type="Pfam" id="PF02687">
    <property type="entry name" value="FtsX"/>
    <property type="match status" value="1"/>
</dbReference>
<evidence type="ECO:0000256" key="6">
    <source>
        <dbReference type="SAM" id="Phobius"/>
    </source>
</evidence>
<keyword evidence="4 6" id="KW-1133">Transmembrane helix</keyword>
<feature type="transmembrane region" description="Helical" evidence="6">
    <location>
        <begin position="45"/>
        <end position="65"/>
    </location>
</feature>
<evidence type="ECO:0000313" key="8">
    <source>
        <dbReference type="EMBL" id="MDT0614810.1"/>
    </source>
</evidence>
<comment type="subcellular location">
    <subcellularLocation>
        <location evidence="1">Cell membrane</location>
        <topology evidence="1">Multi-pass membrane protein</topology>
    </subcellularLocation>
</comment>
<keyword evidence="3 6" id="KW-0812">Transmembrane</keyword>
<keyword evidence="9" id="KW-1185">Reference proteome</keyword>
<evidence type="ECO:0000259" key="7">
    <source>
        <dbReference type="Pfam" id="PF02687"/>
    </source>
</evidence>
<keyword evidence="5 6" id="KW-0472">Membrane</keyword>
<comment type="caution">
    <text evidence="8">The sequence shown here is derived from an EMBL/GenBank/DDBJ whole genome shotgun (WGS) entry which is preliminary data.</text>
</comment>